<dbReference type="AlphaFoldDB" id="A0A1Y2K0L1"/>
<dbReference type="InterPro" id="IPR000847">
    <property type="entry name" value="LysR_HTH_N"/>
</dbReference>
<dbReference type="InterPro" id="IPR036390">
    <property type="entry name" value="WH_DNA-bd_sf"/>
</dbReference>
<accession>A0A1Y2K0L1</accession>
<dbReference type="InterPro" id="IPR036388">
    <property type="entry name" value="WH-like_DNA-bd_sf"/>
</dbReference>
<dbReference type="Pfam" id="PF03466">
    <property type="entry name" value="LysR_substrate"/>
    <property type="match status" value="1"/>
</dbReference>
<feature type="domain" description="HTH lysR-type" evidence="5">
    <location>
        <begin position="8"/>
        <end position="65"/>
    </location>
</feature>
<sequence length="310" mass="35334">MKRNLNKFDLNLLVAFDTLMMERGVTRAGRALGITQAAMSNTLRRLREIFDDPLFVKSGARMEPTPRALELAEPVALALQKIRVALDQERFDPYGSKRTFRIGMLDYFTAMLMPELTQLLSRVAPGVVVRAVDVGGEDEISALERGDVDIIFSRFQWVPPKVTLNRLLEMEYVCLHRKNHPLVGDGKLTMEALLEARHIQYYPRGMDNTVVDEALAERDLHRQIVCRLGSFGMLPALVAGSDLMTCMPEGAARVMARQANLQVSQLPFPTAKLRLAIAWHPRTERDPAHIWFREQVKTTIERSEWRRQPE</sequence>
<evidence type="ECO:0000313" key="6">
    <source>
        <dbReference type="EMBL" id="OSM01558.1"/>
    </source>
</evidence>
<dbReference type="OrthoDB" id="9814165at2"/>
<evidence type="ECO:0000313" key="7">
    <source>
        <dbReference type="Proteomes" id="UP000194003"/>
    </source>
</evidence>
<proteinExistence type="inferred from homology"/>
<keyword evidence="3" id="KW-0238">DNA-binding</keyword>
<keyword evidence="4" id="KW-0804">Transcription</keyword>
<evidence type="ECO:0000256" key="1">
    <source>
        <dbReference type="ARBA" id="ARBA00009437"/>
    </source>
</evidence>
<comment type="similarity">
    <text evidence="1">Belongs to the LysR transcriptional regulatory family.</text>
</comment>
<evidence type="ECO:0000256" key="2">
    <source>
        <dbReference type="ARBA" id="ARBA00023015"/>
    </source>
</evidence>
<dbReference type="Gene3D" id="1.10.10.10">
    <property type="entry name" value="Winged helix-like DNA-binding domain superfamily/Winged helix DNA-binding domain"/>
    <property type="match status" value="1"/>
</dbReference>
<dbReference type="SUPFAM" id="SSF46785">
    <property type="entry name" value="Winged helix' DNA-binding domain"/>
    <property type="match status" value="1"/>
</dbReference>
<dbReference type="Pfam" id="PF00126">
    <property type="entry name" value="HTH_1"/>
    <property type="match status" value="1"/>
</dbReference>
<dbReference type="Gene3D" id="3.40.190.10">
    <property type="entry name" value="Periplasmic binding protein-like II"/>
    <property type="match status" value="2"/>
</dbReference>
<gene>
    <name evidence="6" type="ORF">MAIT1_01554</name>
</gene>
<dbReference type="PANTHER" id="PTHR30118:SF15">
    <property type="entry name" value="TRANSCRIPTIONAL REGULATORY PROTEIN"/>
    <property type="match status" value="1"/>
</dbReference>
<evidence type="ECO:0000256" key="4">
    <source>
        <dbReference type="ARBA" id="ARBA00023163"/>
    </source>
</evidence>
<evidence type="ECO:0000259" key="5">
    <source>
        <dbReference type="PROSITE" id="PS50931"/>
    </source>
</evidence>
<dbReference type="PANTHER" id="PTHR30118">
    <property type="entry name" value="HTH-TYPE TRANSCRIPTIONAL REGULATOR LEUO-RELATED"/>
    <property type="match status" value="1"/>
</dbReference>
<dbReference type="RefSeq" id="WP_085443440.1">
    <property type="nucleotide sequence ID" value="NZ_LVJN01000020.1"/>
</dbReference>
<keyword evidence="7" id="KW-1185">Reference proteome</keyword>
<comment type="caution">
    <text evidence="6">The sequence shown here is derived from an EMBL/GenBank/DDBJ whole genome shotgun (WGS) entry which is preliminary data.</text>
</comment>
<reference evidence="6 7" key="1">
    <citation type="journal article" date="2016" name="BMC Genomics">
        <title>Combined genomic and structural analyses of a cultured magnetotactic bacterium reveals its niche adaptation to a dynamic environment.</title>
        <authorList>
            <person name="Araujo A.C."/>
            <person name="Morillo V."/>
            <person name="Cypriano J."/>
            <person name="Teixeira L.C."/>
            <person name="Leao P."/>
            <person name="Lyra S."/>
            <person name="Almeida L.G."/>
            <person name="Bazylinski D.A."/>
            <person name="Vasconcellos A.T."/>
            <person name="Abreu F."/>
            <person name="Lins U."/>
        </authorList>
    </citation>
    <scope>NUCLEOTIDE SEQUENCE [LARGE SCALE GENOMIC DNA]</scope>
    <source>
        <strain evidence="6 7">IT-1</strain>
    </source>
</reference>
<dbReference type="GO" id="GO:0003700">
    <property type="term" value="F:DNA-binding transcription factor activity"/>
    <property type="evidence" value="ECO:0007669"/>
    <property type="project" value="InterPro"/>
</dbReference>
<dbReference type="InterPro" id="IPR005119">
    <property type="entry name" value="LysR_subst-bd"/>
</dbReference>
<dbReference type="PRINTS" id="PR00039">
    <property type="entry name" value="HTHLYSR"/>
</dbReference>
<dbReference type="InterPro" id="IPR037402">
    <property type="entry name" value="YidZ_PBP2"/>
</dbReference>
<evidence type="ECO:0000256" key="3">
    <source>
        <dbReference type="ARBA" id="ARBA00023125"/>
    </source>
</evidence>
<dbReference type="STRING" id="1434232.MAIT1_01554"/>
<dbReference type="GO" id="GO:0003677">
    <property type="term" value="F:DNA binding"/>
    <property type="evidence" value="ECO:0007669"/>
    <property type="project" value="UniProtKB-KW"/>
</dbReference>
<dbReference type="SUPFAM" id="SSF53850">
    <property type="entry name" value="Periplasmic binding protein-like II"/>
    <property type="match status" value="1"/>
</dbReference>
<organism evidence="6 7">
    <name type="scientific">Magnetofaba australis IT-1</name>
    <dbReference type="NCBI Taxonomy" id="1434232"/>
    <lineage>
        <taxon>Bacteria</taxon>
        <taxon>Pseudomonadati</taxon>
        <taxon>Pseudomonadota</taxon>
        <taxon>Magnetococcia</taxon>
        <taxon>Magnetococcales</taxon>
        <taxon>Magnetococcaceae</taxon>
        <taxon>Magnetofaba</taxon>
    </lineage>
</organism>
<name>A0A1Y2K0L1_9PROT</name>
<protein>
    <submittedName>
        <fullName evidence="6">Putative LysR family transcriptional regulator</fullName>
    </submittedName>
</protein>
<dbReference type="Proteomes" id="UP000194003">
    <property type="component" value="Unassembled WGS sequence"/>
</dbReference>
<dbReference type="PROSITE" id="PS50931">
    <property type="entry name" value="HTH_LYSR"/>
    <property type="match status" value="1"/>
</dbReference>
<dbReference type="CDD" id="cd08417">
    <property type="entry name" value="PBP2_Nitroaromatics_like"/>
    <property type="match status" value="1"/>
</dbReference>
<dbReference type="EMBL" id="LVJN01000020">
    <property type="protein sequence ID" value="OSM01558.1"/>
    <property type="molecule type" value="Genomic_DNA"/>
</dbReference>
<keyword evidence="2" id="KW-0805">Transcription regulation</keyword>
<dbReference type="InterPro" id="IPR050389">
    <property type="entry name" value="LysR-type_TF"/>
</dbReference>